<organism evidence="1">
    <name type="scientific">bioreactor metagenome</name>
    <dbReference type="NCBI Taxonomy" id="1076179"/>
    <lineage>
        <taxon>unclassified sequences</taxon>
        <taxon>metagenomes</taxon>
        <taxon>ecological metagenomes</taxon>
    </lineage>
</organism>
<dbReference type="AlphaFoldDB" id="A0A645D657"/>
<name>A0A645D657_9ZZZZ</name>
<reference evidence="1" key="1">
    <citation type="submission" date="2019-08" db="EMBL/GenBank/DDBJ databases">
        <authorList>
            <person name="Kucharzyk K."/>
            <person name="Murdoch R.W."/>
            <person name="Higgins S."/>
            <person name="Loffler F."/>
        </authorList>
    </citation>
    <scope>NUCLEOTIDE SEQUENCE</scope>
</reference>
<comment type="caution">
    <text evidence="1">The sequence shown here is derived from an EMBL/GenBank/DDBJ whole genome shotgun (WGS) entry which is preliminary data.</text>
</comment>
<proteinExistence type="predicted"/>
<protein>
    <submittedName>
        <fullName evidence="1">Uncharacterized protein</fullName>
    </submittedName>
</protein>
<dbReference type="EMBL" id="VSSQ01033304">
    <property type="protein sequence ID" value="MPM84846.1"/>
    <property type="molecule type" value="Genomic_DNA"/>
</dbReference>
<sequence length="110" mass="12402">MFDYTGFQIVWCDDSGDAAKEAVRINMSGNPSFLFHIQESFHIGVTTVGQYGNEYIGFDSLSRIGIHKIGRLASPVHLQCFTRFMLQVHSRFCLVNKVCIVLIKLRGFVG</sequence>
<evidence type="ECO:0000313" key="1">
    <source>
        <dbReference type="EMBL" id="MPM84846.1"/>
    </source>
</evidence>
<accession>A0A645D657</accession>
<gene>
    <name evidence="1" type="ORF">SDC9_131922</name>
</gene>